<dbReference type="AlphaFoldDB" id="A0A7X4Y623"/>
<dbReference type="InterPro" id="IPR058163">
    <property type="entry name" value="LysR-type_TF_proteobact-type"/>
</dbReference>
<keyword evidence="4" id="KW-1185">Reference proteome</keyword>
<dbReference type="PANTHER" id="PTHR30537:SF5">
    <property type="entry name" value="HTH-TYPE TRANSCRIPTIONAL ACTIVATOR TTDR-RELATED"/>
    <property type="match status" value="1"/>
</dbReference>
<protein>
    <recommendedName>
        <fullName evidence="2">LysR substrate-binding domain-containing protein</fullName>
    </recommendedName>
</protein>
<dbReference type="Pfam" id="PF03466">
    <property type="entry name" value="LysR_substrate"/>
    <property type="match status" value="1"/>
</dbReference>
<dbReference type="EMBL" id="JAAAPK010000002">
    <property type="protein sequence ID" value="NBC39608.1"/>
    <property type="molecule type" value="Genomic_DNA"/>
</dbReference>
<comment type="similarity">
    <text evidence="1">Belongs to the LysR transcriptional regulatory family.</text>
</comment>
<feature type="domain" description="LysR substrate-binding" evidence="2">
    <location>
        <begin position="3"/>
        <end position="68"/>
    </location>
</feature>
<name>A0A7X4Y623_9BACT</name>
<evidence type="ECO:0000256" key="1">
    <source>
        <dbReference type="ARBA" id="ARBA00009437"/>
    </source>
</evidence>
<dbReference type="InterPro" id="IPR005119">
    <property type="entry name" value="LysR_subst-bd"/>
</dbReference>
<dbReference type="Proteomes" id="UP000537825">
    <property type="component" value="Unassembled WGS sequence"/>
</dbReference>
<dbReference type="SUPFAM" id="SSF53850">
    <property type="entry name" value="Periplasmic binding protein-like II"/>
    <property type="match status" value="1"/>
</dbReference>
<evidence type="ECO:0000259" key="2">
    <source>
        <dbReference type="Pfam" id="PF03466"/>
    </source>
</evidence>
<evidence type="ECO:0000313" key="3">
    <source>
        <dbReference type="EMBL" id="NBC39608.1"/>
    </source>
</evidence>
<proteinExistence type="inferred from homology"/>
<comment type="caution">
    <text evidence="3">The sequence shown here is derived from an EMBL/GenBank/DDBJ whole genome shotgun (WGS) entry which is preliminary data.</text>
</comment>
<evidence type="ECO:0000313" key="4">
    <source>
        <dbReference type="Proteomes" id="UP000537825"/>
    </source>
</evidence>
<dbReference type="PANTHER" id="PTHR30537">
    <property type="entry name" value="HTH-TYPE TRANSCRIPTIONAL REGULATOR"/>
    <property type="match status" value="1"/>
</dbReference>
<organism evidence="3 4">
    <name type="scientific">Corallococcus exiguus</name>
    <dbReference type="NCBI Taxonomy" id="83462"/>
    <lineage>
        <taxon>Bacteria</taxon>
        <taxon>Pseudomonadati</taxon>
        <taxon>Myxococcota</taxon>
        <taxon>Myxococcia</taxon>
        <taxon>Myxococcales</taxon>
        <taxon>Cystobacterineae</taxon>
        <taxon>Myxococcaceae</taxon>
        <taxon>Corallococcus</taxon>
    </lineage>
</organism>
<reference evidence="3 4" key="1">
    <citation type="submission" date="2020-01" db="EMBL/GenBank/DDBJ databases">
        <title>The draft genome sequence of Corallococcus exiguus DSM 14696.</title>
        <authorList>
            <person name="Zhang X."/>
            <person name="Zhu H."/>
        </authorList>
    </citation>
    <scope>NUCLEOTIDE SEQUENCE [LARGE SCALE GENOMIC DNA]</scope>
    <source>
        <strain evidence="3 4">DSM 14696</strain>
    </source>
</reference>
<sequence>MLFLREAAKAGAGIALLPSFLALANVTSGQLVRVMPRYTLSTTSLTMLHPRAQHAPRKVSAFRDVLIDFLQARPLSGPPSPS</sequence>
<dbReference type="Gene3D" id="3.40.190.290">
    <property type="match status" value="1"/>
</dbReference>
<accession>A0A7X4Y623</accession>
<gene>
    <name evidence="3" type="ORF">GTZ93_07160</name>
</gene>
<dbReference type="RefSeq" id="WP_161662693.1">
    <property type="nucleotide sequence ID" value="NZ_CBCSLE010000169.1"/>
</dbReference>